<evidence type="ECO:0000256" key="1">
    <source>
        <dbReference type="SAM" id="Phobius"/>
    </source>
</evidence>
<feature type="transmembrane region" description="Helical" evidence="1">
    <location>
        <begin position="181"/>
        <end position="207"/>
    </location>
</feature>
<dbReference type="EMBL" id="VSSQ01055636">
    <property type="protein sequence ID" value="MPN09521.1"/>
    <property type="molecule type" value="Genomic_DNA"/>
</dbReference>
<evidence type="ECO:0000313" key="2">
    <source>
        <dbReference type="EMBL" id="MPN09521.1"/>
    </source>
</evidence>
<gene>
    <name evidence="2" type="ORF">SDC9_156812</name>
</gene>
<reference evidence="2" key="1">
    <citation type="submission" date="2019-08" db="EMBL/GenBank/DDBJ databases">
        <authorList>
            <person name="Kucharzyk K."/>
            <person name="Murdoch R.W."/>
            <person name="Higgins S."/>
            <person name="Loffler F."/>
        </authorList>
    </citation>
    <scope>NUCLEOTIDE SEQUENCE</scope>
</reference>
<dbReference type="GO" id="GO:0016020">
    <property type="term" value="C:membrane"/>
    <property type="evidence" value="ECO:0007669"/>
    <property type="project" value="InterPro"/>
</dbReference>
<protein>
    <recommendedName>
        <fullName evidence="3">ECF transporter S component</fullName>
    </recommendedName>
</protein>
<feature type="transmembrane region" description="Helical" evidence="1">
    <location>
        <begin position="79"/>
        <end position="110"/>
    </location>
</feature>
<dbReference type="AlphaFoldDB" id="A0A645F5H8"/>
<keyword evidence="1" id="KW-0472">Membrane</keyword>
<organism evidence="2">
    <name type="scientific">bioreactor metagenome</name>
    <dbReference type="NCBI Taxonomy" id="1076179"/>
    <lineage>
        <taxon>unclassified sequences</taxon>
        <taxon>metagenomes</taxon>
        <taxon>ecological metagenomes</taxon>
    </lineage>
</organism>
<proteinExistence type="predicted"/>
<dbReference type="Pfam" id="PF07155">
    <property type="entry name" value="ECF-ribofla_trS"/>
    <property type="match status" value="1"/>
</dbReference>
<dbReference type="Gene3D" id="1.10.1760.20">
    <property type="match status" value="1"/>
</dbReference>
<evidence type="ECO:0008006" key="3">
    <source>
        <dbReference type="Google" id="ProtNLM"/>
    </source>
</evidence>
<name>A0A645F5H8_9ZZZZ</name>
<accession>A0A645F5H8</accession>
<keyword evidence="1" id="KW-0812">Transmembrane</keyword>
<dbReference type="InterPro" id="IPR009825">
    <property type="entry name" value="ECF_substrate-spec-like"/>
</dbReference>
<sequence>MLILLALVPFLIVSGVILFQGEHYYLTSMLMMMLSIVPFIWSFERRKPSTKELVIISVMVAIAVASRLIGFMLPQVKLMASVAIIASIAMGGNVGFVIGAVSAFVSNFFFGQGEWTPFQMFGLGIVCYLMGRLFHNKRNIKTIYIALTGGVAVFLIYGGIVDFSSVLLFAEGLTLENMKPVFLSGLAFNAIYGGVTVIGIFFLYPFILKKLERINIKYGLFKS</sequence>
<feature type="transmembrane region" description="Helical" evidence="1">
    <location>
        <begin position="142"/>
        <end position="161"/>
    </location>
</feature>
<comment type="caution">
    <text evidence="2">The sequence shown here is derived from an EMBL/GenBank/DDBJ whole genome shotgun (WGS) entry which is preliminary data.</text>
</comment>
<feature type="transmembrane region" description="Helical" evidence="1">
    <location>
        <begin position="53"/>
        <end position="73"/>
    </location>
</feature>
<keyword evidence="1" id="KW-1133">Transmembrane helix</keyword>